<comment type="caution">
    <text evidence="2">The sequence shown here is derived from an EMBL/GenBank/DDBJ whole genome shotgun (WGS) entry which is preliminary data.</text>
</comment>
<feature type="compositionally biased region" description="Basic and acidic residues" evidence="1">
    <location>
        <begin position="90"/>
        <end position="99"/>
    </location>
</feature>
<sequence length="203" mass="21112">MAQQWLCQFRLLWQCSARSAISDWRRTVRKGIAAGAIATGLLLAGCSSGATPAEQPPNGSTRTTTAKSIEVGDPCSLLTSDQAKTLGLEQEPKPGENEGKPGCQYESGTPGGPGWGVFVAADPKRTFQQFTEAQPRAQRLDVGGYPAAKVNDATGCTFVVDVADAGSLLVSALVRSGAPIEVGTSCDAAKRTTEATLKTLPDA</sequence>
<keyword evidence="3" id="KW-1185">Reference proteome</keyword>
<organism evidence="2 3">
    <name type="scientific">Saccharopolyspora elongata</name>
    <dbReference type="NCBI Taxonomy" id="2530387"/>
    <lineage>
        <taxon>Bacteria</taxon>
        <taxon>Bacillati</taxon>
        <taxon>Actinomycetota</taxon>
        <taxon>Actinomycetes</taxon>
        <taxon>Pseudonocardiales</taxon>
        <taxon>Pseudonocardiaceae</taxon>
        <taxon>Saccharopolyspora</taxon>
    </lineage>
</organism>
<dbReference type="Pfam" id="PF12079">
    <property type="entry name" value="DUF3558"/>
    <property type="match status" value="1"/>
</dbReference>
<reference evidence="2 3" key="1">
    <citation type="submission" date="2019-03" db="EMBL/GenBank/DDBJ databases">
        <title>Draft genome sequences of novel Actinobacteria.</title>
        <authorList>
            <person name="Sahin N."/>
            <person name="Ay H."/>
            <person name="Saygin H."/>
        </authorList>
    </citation>
    <scope>NUCLEOTIDE SEQUENCE [LARGE SCALE GENOMIC DNA]</scope>
    <source>
        <strain evidence="2 3">7K502</strain>
    </source>
</reference>
<protein>
    <submittedName>
        <fullName evidence="2">DUF3558 domain-containing protein</fullName>
    </submittedName>
</protein>
<feature type="region of interest" description="Disordered" evidence="1">
    <location>
        <begin position="87"/>
        <end position="108"/>
    </location>
</feature>
<evidence type="ECO:0000256" key="1">
    <source>
        <dbReference type="SAM" id="MobiDB-lite"/>
    </source>
</evidence>
<dbReference type="OrthoDB" id="3692850at2"/>
<gene>
    <name evidence="2" type="ORF">E1288_39005</name>
</gene>
<name>A0A4R4Y430_9PSEU</name>
<dbReference type="Proteomes" id="UP000294947">
    <property type="component" value="Unassembled WGS sequence"/>
</dbReference>
<accession>A0A4R4Y430</accession>
<dbReference type="AlphaFoldDB" id="A0A4R4Y430"/>
<dbReference type="InterPro" id="IPR024520">
    <property type="entry name" value="DUF3558"/>
</dbReference>
<evidence type="ECO:0000313" key="2">
    <source>
        <dbReference type="EMBL" id="TDD38304.1"/>
    </source>
</evidence>
<evidence type="ECO:0000313" key="3">
    <source>
        <dbReference type="Proteomes" id="UP000294947"/>
    </source>
</evidence>
<dbReference type="EMBL" id="SMKW01000087">
    <property type="protein sequence ID" value="TDD38304.1"/>
    <property type="molecule type" value="Genomic_DNA"/>
</dbReference>
<proteinExistence type="predicted"/>